<dbReference type="EMBL" id="GBXM01088102">
    <property type="protein sequence ID" value="JAH20475.1"/>
    <property type="molecule type" value="Transcribed_RNA"/>
</dbReference>
<reference evidence="1" key="1">
    <citation type="submission" date="2014-11" db="EMBL/GenBank/DDBJ databases">
        <authorList>
            <person name="Amaro Gonzalez C."/>
        </authorList>
    </citation>
    <scope>NUCLEOTIDE SEQUENCE</scope>
</reference>
<reference evidence="1" key="2">
    <citation type="journal article" date="2015" name="Fish Shellfish Immunol.">
        <title>Early steps in the European eel (Anguilla anguilla)-Vibrio vulnificus interaction in the gills: Role of the RtxA13 toxin.</title>
        <authorList>
            <person name="Callol A."/>
            <person name="Pajuelo D."/>
            <person name="Ebbesson L."/>
            <person name="Teles M."/>
            <person name="MacKenzie S."/>
            <person name="Amaro C."/>
        </authorList>
    </citation>
    <scope>NUCLEOTIDE SEQUENCE</scope>
</reference>
<organism evidence="1">
    <name type="scientific">Anguilla anguilla</name>
    <name type="common">European freshwater eel</name>
    <name type="synonym">Muraena anguilla</name>
    <dbReference type="NCBI Taxonomy" id="7936"/>
    <lineage>
        <taxon>Eukaryota</taxon>
        <taxon>Metazoa</taxon>
        <taxon>Chordata</taxon>
        <taxon>Craniata</taxon>
        <taxon>Vertebrata</taxon>
        <taxon>Euteleostomi</taxon>
        <taxon>Actinopterygii</taxon>
        <taxon>Neopterygii</taxon>
        <taxon>Teleostei</taxon>
        <taxon>Anguilliformes</taxon>
        <taxon>Anguillidae</taxon>
        <taxon>Anguilla</taxon>
    </lineage>
</organism>
<proteinExistence type="predicted"/>
<sequence>MQRHQSQYLFWPSVGTQPQSLQYNYKIFLRLKYLSGLGSSSVNFIKG</sequence>
<evidence type="ECO:0000313" key="1">
    <source>
        <dbReference type="EMBL" id="JAH20475.1"/>
    </source>
</evidence>
<name>A0A0E9QW60_ANGAN</name>
<accession>A0A0E9QW60</accession>
<dbReference type="AlphaFoldDB" id="A0A0E9QW60"/>
<protein>
    <submittedName>
        <fullName evidence="1">Uncharacterized protein</fullName>
    </submittedName>
</protein>